<dbReference type="EMBL" id="KZ345416">
    <property type="protein sequence ID" value="PIO73628.1"/>
    <property type="molecule type" value="Genomic_DNA"/>
</dbReference>
<protein>
    <submittedName>
        <fullName evidence="2">Uncharacterized protein</fullName>
    </submittedName>
</protein>
<evidence type="ECO:0000313" key="2">
    <source>
        <dbReference type="EMBL" id="PIO73628.1"/>
    </source>
</evidence>
<accession>A0A2G9UTP7</accession>
<evidence type="ECO:0000256" key="1">
    <source>
        <dbReference type="SAM" id="MobiDB-lite"/>
    </source>
</evidence>
<evidence type="ECO:0000313" key="3">
    <source>
        <dbReference type="Proteomes" id="UP000230423"/>
    </source>
</evidence>
<dbReference type="AlphaFoldDB" id="A0A2G9UTP7"/>
<feature type="compositionally biased region" description="Basic and acidic residues" evidence="1">
    <location>
        <begin position="1"/>
        <end position="10"/>
    </location>
</feature>
<organism evidence="2 3">
    <name type="scientific">Teladorsagia circumcincta</name>
    <name type="common">Brown stomach worm</name>
    <name type="synonym">Ostertagia circumcincta</name>
    <dbReference type="NCBI Taxonomy" id="45464"/>
    <lineage>
        <taxon>Eukaryota</taxon>
        <taxon>Metazoa</taxon>
        <taxon>Ecdysozoa</taxon>
        <taxon>Nematoda</taxon>
        <taxon>Chromadorea</taxon>
        <taxon>Rhabditida</taxon>
        <taxon>Rhabditina</taxon>
        <taxon>Rhabditomorpha</taxon>
        <taxon>Strongyloidea</taxon>
        <taxon>Trichostrongylidae</taxon>
        <taxon>Teladorsagia</taxon>
    </lineage>
</organism>
<keyword evidence="3" id="KW-1185">Reference proteome</keyword>
<sequence>MTDLYMHLDEESVYETSDEQGPYELEKPSEITQDQQDTQDEHADLEEEDDVVDELAEWKTNYDARPICPLPTPLRKVMIVAHVRLEFFFFLNSTYMWCSNHKTRFLRYYTVSAPRRRWPP</sequence>
<name>A0A2G9UTP7_TELCI</name>
<gene>
    <name evidence="2" type="ORF">TELCIR_04401</name>
</gene>
<reference evidence="2 3" key="1">
    <citation type="submission" date="2015-09" db="EMBL/GenBank/DDBJ databases">
        <title>Draft genome of the parasitic nematode Teladorsagia circumcincta isolate WARC Sus (inbred).</title>
        <authorList>
            <person name="Mitreva M."/>
        </authorList>
    </citation>
    <scope>NUCLEOTIDE SEQUENCE [LARGE SCALE GENOMIC DNA]</scope>
    <source>
        <strain evidence="2 3">S</strain>
    </source>
</reference>
<proteinExistence type="predicted"/>
<feature type="region of interest" description="Disordered" evidence="1">
    <location>
        <begin position="1"/>
        <end position="48"/>
    </location>
</feature>
<dbReference type="Proteomes" id="UP000230423">
    <property type="component" value="Unassembled WGS sequence"/>
</dbReference>